<evidence type="ECO:0000256" key="4">
    <source>
        <dbReference type="ARBA" id="ARBA00022475"/>
    </source>
</evidence>
<accession>Q9PR86</accession>
<proteinExistence type="inferred from homology"/>
<reference evidence="13 14" key="1">
    <citation type="journal article" date="2000" name="Nature">
        <title>The complete sequence of the mucosal pathogen Ureaplasma urealyticum.</title>
        <authorList>
            <person name="Glass J.I."/>
            <person name="Lefkowitz E.J."/>
            <person name="Glass J.S."/>
            <person name="Heiner C.R."/>
            <person name="Chen E.Y."/>
            <person name="Cassell G.H."/>
        </authorList>
    </citation>
    <scope>NUCLEOTIDE SEQUENCE [LARGE SCALE GENOMIC DNA]</scope>
    <source>
        <strain evidence="13 14">ATCC 700970</strain>
    </source>
</reference>
<dbReference type="HOGENOM" id="CLU_000604_84_4_14"/>
<feature type="domain" description="ABC transporter" evidence="11">
    <location>
        <begin position="342"/>
        <end position="577"/>
    </location>
</feature>
<keyword evidence="6" id="KW-0547">Nucleotide-binding</keyword>
<feature type="transmembrane region" description="Helical" evidence="10">
    <location>
        <begin position="285"/>
        <end position="304"/>
    </location>
</feature>
<dbReference type="Gene3D" id="1.20.1560.10">
    <property type="entry name" value="ABC transporter type 1, transmembrane domain"/>
    <property type="match status" value="1"/>
</dbReference>
<dbReference type="InterPro" id="IPR036640">
    <property type="entry name" value="ABC1_TM_sf"/>
</dbReference>
<dbReference type="STRING" id="273119.UU059"/>
<dbReference type="PANTHER" id="PTHR24221:SF276">
    <property type="entry name" value="ABC TRANSPORTER, ATP-BINDING_PERMEASE PROTEIN"/>
    <property type="match status" value="1"/>
</dbReference>
<gene>
    <name evidence="13" type="primary">msbA-1</name>
    <name evidence="13" type="ordered locus">UU059</name>
</gene>
<dbReference type="SMART" id="SM00382">
    <property type="entry name" value="AAA"/>
    <property type="match status" value="1"/>
</dbReference>
<feature type="transmembrane region" description="Helical" evidence="10">
    <location>
        <begin position="27"/>
        <end position="53"/>
    </location>
</feature>
<keyword evidence="3" id="KW-0813">Transport</keyword>
<dbReference type="GO" id="GO:0140359">
    <property type="term" value="F:ABC-type transporter activity"/>
    <property type="evidence" value="ECO:0007669"/>
    <property type="project" value="InterPro"/>
</dbReference>
<sequence length="592" mass="66981">MKRVYFNIKGGIIMKSVWKILLIKHKFLFFFILFLNLVQVLLVIGSPLLLSILNNGNYASTTADAFIYGGVLIAMAIGWAIFSIFTNYISTVFQIIVESRLQKKIFEKTMFLTYADKQKFNQSILLTTSIKDVEELSKTIIFLTRPVIMGIFYFIGAIILLFIISGNLWQIPLTVVLMALSTIIIFMIISKFNAKNWNKMRVANDELAKVSLENVSGVKVIRSFLLDAFFLTKLDFKWKDNVSKSIIANRISKVSIAIVTFIIYVITPVILIIGICTNSMKATNILSIMQSTNLLVLGIALIGFGSEQYFRSIVSIKRINDLIFYKNQIVYNGTKEINNNNIEFKNVSFRYHNSKKWAVKNISFSIKDTDRVGIIGTTGAGKTTLIKLLMHQLEPNSGEIFIDNIPLKDIKKTSLQAAFSLNEQVPLLFYGTIRDNVLFGLEDIDENKINEVIEIAQAKDFIESKNEKLESLIAQRAQNLSGGQKQRLAMARALLRDARTLVLDDSTSALDMITEKKFLTALKQQIKFKNSIIIAQRINIILDCDKIIVMDKGKIVGIGNNETLLKTCAVYKNIYQHQINKGAEYEPTTTNQ</sequence>
<feature type="transmembrane region" description="Helical" evidence="10">
    <location>
        <begin position="171"/>
        <end position="190"/>
    </location>
</feature>
<protein>
    <submittedName>
        <fullName evidence="13">Transport ATP-binding protein</fullName>
    </submittedName>
</protein>
<dbReference type="Pfam" id="PF00005">
    <property type="entry name" value="ABC_tran"/>
    <property type="match status" value="1"/>
</dbReference>
<evidence type="ECO:0000256" key="3">
    <source>
        <dbReference type="ARBA" id="ARBA00022448"/>
    </source>
</evidence>
<dbReference type="SUPFAM" id="SSF52540">
    <property type="entry name" value="P-loop containing nucleoside triphosphate hydrolases"/>
    <property type="match status" value="1"/>
</dbReference>
<evidence type="ECO:0000256" key="7">
    <source>
        <dbReference type="ARBA" id="ARBA00022840"/>
    </source>
</evidence>
<dbReference type="InterPro" id="IPR003439">
    <property type="entry name" value="ABC_transporter-like_ATP-bd"/>
</dbReference>
<dbReference type="Proteomes" id="UP000000423">
    <property type="component" value="Chromosome"/>
</dbReference>
<dbReference type="InterPro" id="IPR039421">
    <property type="entry name" value="Type_1_exporter"/>
</dbReference>
<dbReference type="PROSITE" id="PS50929">
    <property type="entry name" value="ABC_TM1F"/>
    <property type="match status" value="1"/>
</dbReference>
<evidence type="ECO:0000256" key="1">
    <source>
        <dbReference type="ARBA" id="ARBA00004651"/>
    </source>
</evidence>
<evidence type="ECO:0000256" key="6">
    <source>
        <dbReference type="ARBA" id="ARBA00022741"/>
    </source>
</evidence>
<evidence type="ECO:0000256" key="2">
    <source>
        <dbReference type="ARBA" id="ARBA00005417"/>
    </source>
</evidence>
<evidence type="ECO:0000256" key="5">
    <source>
        <dbReference type="ARBA" id="ARBA00022692"/>
    </source>
</evidence>
<dbReference type="GO" id="GO:0005524">
    <property type="term" value="F:ATP binding"/>
    <property type="evidence" value="ECO:0007669"/>
    <property type="project" value="UniProtKB-KW"/>
</dbReference>
<dbReference type="GO" id="GO:0005886">
    <property type="term" value="C:plasma membrane"/>
    <property type="evidence" value="ECO:0007669"/>
    <property type="project" value="UniProtKB-SubCell"/>
</dbReference>
<comment type="subcellular location">
    <subcellularLocation>
        <location evidence="1">Cell membrane</location>
        <topology evidence="1">Multi-pass membrane protein</topology>
    </subcellularLocation>
</comment>
<dbReference type="SUPFAM" id="SSF90123">
    <property type="entry name" value="ABC transporter transmembrane region"/>
    <property type="match status" value="1"/>
</dbReference>
<evidence type="ECO:0000256" key="9">
    <source>
        <dbReference type="ARBA" id="ARBA00023136"/>
    </source>
</evidence>
<dbReference type="AlphaFoldDB" id="Q9PR86"/>
<feature type="transmembrane region" description="Helical" evidence="10">
    <location>
        <begin position="65"/>
        <end position="97"/>
    </location>
</feature>
<dbReference type="GO" id="GO:0016887">
    <property type="term" value="F:ATP hydrolysis activity"/>
    <property type="evidence" value="ECO:0007669"/>
    <property type="project" value="InterPro"/>
</dbReference>
<keyword evidence="7 13" id="KW-0067">ATP-binding</keyword>
<dbReference type="PANTHER" id="PTHR24221">
    <property type="entry name" value="ATP-BINDING CASSETTE SUB-FAMILY B"/>
    <property type="match status" value="1"/>
</dbReference>
<comment type="similarity">
    <text evidence="2">Belongs to the ABC transporter superfamily.</text>
</comment>
<organism evidence="13 14">
    <name type="scientific">Ureaplasma parvum serovar 3 (strain ATCC 700970)</name>
    <dbReference type="NCBI Taxonomy" id="273119"/>
    <lineage>
        <taxon>Bacteria</taxon>
        <taxon>Bacillati</taxon>
        <taxon>Mycoplasmatota</taxon>
        <taxon>Mycoplasmoidales</taxon>
        <taxon>Mycoplasmoidaceae</taxon>
        <taxon>Ureaplasma</taxon>
    </lineage>
</organism>
<evidence type="ECO:0000259" key="12">
    <source>
        <dbReference type="PROSITE" id="PS50929"/>
    </source>
</evidence>
<dbReference type="InterPro" id="IPR017871">
    <property type="entry name" value="ABC_transporter-like_CS"/>
</dbReference>
<feature type="domain" description="ABC transmembrane type-1" evidence="12">
    <location>
        <begin position="30"/>
        <end position="275"/>
    </location>
</feature>
<dbReference type="EMBL" id="AF222894">
    <property type="protein sequence ID" value="AAF30464.1"/>
    <property type="molecule type" value="Genomic_DNA"/>
</dbReference>
<dbReference type="EnsemblBacteria" id="AAF30464">
    <property type="protein sequence ID" value="AAF30464"/>
    <property type="gene ID" value="UU059"/>
</dbReference>
<keyword evidence="8 10" id="KW-1133">Transmembrane helix</keyword>
<feature type="transmembrane region" description="Helical" evidence="10">
    <location>
        <begin position="147"/>
        <end position="165"/>
    </location>
</feature>
<evidence type="ECO:0000313" key="14">
    <source>
        <dbReference type="Proteomes" id="UP000000423"/>
    </source>
</evidence>
<dbReference type="InterPro" id="IPR011527">
    <property type="entry name" value="ABC1_TM_dom"/>
</dbReference>
<dbReference type="KEGG" id="uur:UU059"/>
<dbReference type="Pfam" id="PF00664">
    <property type="entry name" value="ABC_membrane"/>
    <property type="match status" value="1"/>
</dbReference>
<dbReference type="eggNOG" id="COG1132">
    <property type="taxonomic scope" value="Bacteria"/>
</dbReference>
<dbReference type="FunFam" id="3.40.50.300:FF:000221">
    <property type="entry name" value="Multidrug ABC transporter ATP-binding protein"/>
    <property type="match status" value="1"/>
</dbReference>
<dbReference type="PROSITE" id="PS50893">
    <property type="entry name" value="ABC_TRANSPORTER_2"/>
    <property type="match status" value="1"/>
</dbReference>
<name>Q9PR86_UREPA</name>
<evidence type="ECO:0000256" key="8">
    <source>
        <dbReference type="ARBA" id="ARBA00022989"/>
    </source>
</evidence>
<evidence type="ECO:0000313" key="13">
    <source>
        <dbReference type="EMBL" id="AAF30464.1"/>
    </source>
</evidence>
<keyword evidence="4" id="KW-1003">Cell membrane</keyword>
<dbReference type="PROSITE" id="PS00211">
    <property type="entry name" value="ABC_TRANSPORTER_1"/>
    <property type="match status" value="1"/>
</dbReference>
<keyword evidence="14" id="KW-1185">Reference proteome</keyword>
<keyword evidence="9 10" id="KW-0472">Membrane</keyword>
<evidence type="ECO:0000256" key="10">
    <source>
        <dbReference type="SAM" id="Phobius"/>
    </source>
</evidence>
<feature type="transmembrane region" description="Helical" evidence="10">
    <location>
        <begin position="254"/>
        <end position="273"/>
    </location>
</feature>
<dbReference type="InterPro" id="IPR027417">
    <property type="entry name" value="P-loop_NTPase"/>
</dbReference>
<dbReference type="Gene3D" id="3.40.50.300">
    <property type="entry name" value="P-loop containing nucleotide triphosphate hydrolases"/>
    <property type="match status" value="1"/>
</dbReference>
<keyword evidence="5 10" id="KW-0812">Transmembrane</keyword>
<dbReference type="InterPro" id="IPR003593">
    <property type="entry name" value="AAA+_ATPase"/>
</dbReference>
<evidence type="ECO:0000259" key="11">
    <source>
        <dbReference type="PROSITE" id="PS50893"/>
    </source>
</evidence>